<sequence length="401" mass="44237">MGDAFEPLRLPRVAIIGAGVSGLLLAQGLQKNGFDVTVYERESYPGEKMREWTMLLHWALPIVQNILPPHVFDNLRSAYTDPHYAYEKAKEVIPYYNGQTGKLAFSVSDAVRRVSRTRLRQVCSKGIDIRWGKQLKTLELDLTPDGDATLVFDDGEAVKVDLVIGADGSHSAVRQWLLGAEASKPSDSGKVIGSGIFKYDTGAQAKIIRMDHPICVIAPTADGAIFSAVQNVPDPKDPANWTFHVAKVWKDNVDLLVGQEAIAKTKALTGPDVSEPFRSAIEWIPDNANFFISQLRYWVTVPWDNRRGRVALVGDAAHCLLPGRGQGLNHAVKDVDQLISQLVEAKEMRKTFQEALNAYEADVFVRGRKAVLESVEDTETITKAKTMEKSRPANQGFALSA</sequence>
<evidence type="ECO:0000313" key="8">
    <source>
        <dbReference type="EMBL" id="KAK3389565.1"/>
    </source>
</evidence>
<dbReference type="Proteomes" id="UP001285441">
    <property type="component" value="Unassembled WGS sequence"/>
</dbReference>
<evidence type="ECO:0000256" key="5">
    <source>
        <dbReference type="ARBA" id="ARBA00023033"/>
    </source>
</evidence>
<evidence type="ECO:0000256" key="3">
    <source>
        <dbReference type="ARBA" id="ARBA00022827"/>
    </source>
</evidence>
<dbReference type="EMBL" id="JAULSW010000002">
    <property type="protein sequence ID" value="KAK3389565.1"/>
    <property type="molecule type" value="Genomic_DNA"/>
</dbReference>
<keyword evidence="2" id="KW-0285">Flavoprotein</keyword>
<comment type="caution">
    <text evidence="8">The sequence shown here is derived from an EMBL/GenBank/DDBJ whole genome shotgun (WGS) entry which is preliminary data.</text>
</comment>
<dbReference type="PRINTS" id="PR00420">
    <property type="entry name" value="RNGMNOXGNASE"/>
</dbReference>
<dbReference type="InterPro" id="IPR036188">
    <property type="entry name" value="FAD/NAD-bd_sf"/>
</dbReference>
<dbReference type="GO" id="GO:0071949">
    <property type="term" value="F:FAD binding"/>
    <property type="evidence" value="ECO:0007669"/>
    <property type="project" value="InterPro"/>
</dbReference>
<evidence type="ECO:0000256" key="2">
    <source>
        <dbReference type="ARBA" id="ARBA00022630"/>
    </source>
</evidence>
<dbReference type="Pfam" id="PF13450">
    <property type="entry name" value="NAD_binding_8"/>
    <property type="match status" value="1"/>
</dbReference>
<dbReference type="GO" id="GO:0004497">
    <property type="term" value="F:monooxygenase activity"/>
    <property type="evidence" value="ECO:0007669"/>
    <property type="project" value="UniProtKB-KW"/>
</dbReference>
<evidence type="ECO:0000313" key="9">
    <source>
        <dbReference type="Proteomes" id="UP001285441"/>
    </source>
</evidence>
<organism evidence="8 9">
    <name type="scientific">Podospora didyma</name>
    <dbReference type="NCBI Taxonomy" id="330526"/>
    <lineage>
        <taxon>Eukaryota</taxon>
        <taxon>Fungi</taxon>
        <taxon>Dikarya</taxon>
        <taxon>Ascomycota</taxon>
        <taxon>Pezizomycotina</taxon>
        <taxon>Sordariomycetes</taxon>
        <taxon>Sordariomycetidae</taxon>
        <taxon>Sordariales</taxon>
        <taxon>Podosporaceae</taxon>
        <taxon>Podospora</taxon>
    </lineage>
</organism>
<dbReference type="Gene3D" id="3.50.50.60">
    <property type="entry name" value="FAD/NAD(P)-binding domain"/>
    <property type="match status" value="1"/>
</dbReference>
<protein>
    <submittedName>
        <fullName evidence="8">Monooxygenase</fullName>
    </submittedName>
</protein>
<dbReference type="SUPFAM" id="SSF51905">
    <property type="entry name" value="FAD/NAD(P)-binding domain"/>
    <property type="match status" value="1"/>
</dbReference>
<gene>
    <name evidence="8" type="ORF">B0H63DRAFT_507118</name>
</gene>
<reference evidence="8" key="2">
    <citation type="submission" date="2023-06" db="EMBL/GenBank/DDBJ databases">
        <authorList>
            <consortium name="Lawrence Berkeley National Laboratory"/>
            <person name="Haridas S."/>
            <person name="Hensen N."/>
            <person name="Bonometti L."/>
            <person name="Westerberg I."/>
            <person name="Brannstrom I.O."/>
            <person name="Guillou S."/>
            <person name="Cros-Aarteil S."/>
            <person name="Calhoun S."/>
            <person name="Kuo A."/>
            <person name="Mondo S."/>
            <person name="Pangilinan J."/>
            <person name="Riley R."/>
            <person name="LaButti K."/>
            <person name="Andreopoulos B."/>
            <person name="Lipzen A."/>
            <person name="Chen C."/>
            <person name="Yanf M."/>
            <person name="Daum C."/>
            <person name="Ng V."/>
            <person name="Clum A."/>
            <person name="Steindorff A."/>
            <person name="Ohm R."/>
            <person name="Martin F."/>
            <person name="Silar P."/>
            <person name="Natvig D."/>
            <person name="Lalanne C."/>
            <person name="Gautier V."/>
            <person name="Ament-velasquez S.L."/>
            <person name="Kruys A."/>
            <person name="Hutchinson M.I."/>
            <person name="Powell A.J."/>
            <person name="Barry K."/>
            <person name="Miller A.N."/>
            <person name="Grigoriev I.V."/>
            <person name="Debuchy R."/>
            <person name="Gladieux P."/>
            <person name="Thoren M.H."/>
            <person name="Johannesson H."/>
        </authorList>
    </citation>
    <scope>NUCLEOTIDE SEQUENCE</scope>
    <source>
        <strain evidence="8">CBS 232.78</strain>
    </source>
</reference>
<accession>A0AAE0NY59</accession>
<keyword evidence="6" id="KW-0175">Coiled coil</keyword>
<keyword evidence="9" id="KW-1185">Reference proteome</keyword>
<dbReference type="PANTHER" id="PTHR47178">
    <property type="entry name" value="MONOOXYGENASE, FAD-BINDING"/>
    <property type="match status" value="1"/>
</dbReference>
<keyword evidence="3" id="KW-0274">FAD</keyword>
<evidence type="ECO:0000256" key="1">
    <source>
        <dbReference type="ARBA" id="ARBA00001974"/>
    </source>
</evidence>
<comment type="cofactor">
    <cofactor evidence="1">
        <name>FAD</name>
        <dbReference type="ChEBI" id="CHEBI:57692"/>
    </cofactor>
</comment>
<feature type="domain" description="FAD-binding" evidence="7">
    <location>
        <begin position="124"/>
        <end position="370"/>
    </location>
</feature>
<dbReference type="InterPro" id="IPR002938">
    <property type="entry name" value="FAD-bd"/>
</dbReference>
<evidence type="ECO:0000259" key="7">
    <source>
        <dbReference type="Pfam" id="PF01494"/>
    </source>
</evidence>
<name>A0AAE0NY59_9PEZI</name>
<keyword evidence="5 8" id="KW-0503">Monooxygenase</keyword>
<proteinExistence type="predicted"/>
<dbReference type="PANTHER" id="PTHR47178:SF3">
    <property type="entry name" value="FAD-BINDING DOMAIN-CONTAINING PROTEIN"/>
    <property type="match status" value="1"/>
</dbReference>
<evidence type="ECO:0000256" key="4">
    <source>
        <dbReference type="ARBA" id="ARBA00023002"/>
    </source>
</evidence>
<feature type="coiled-coil region" evidence="6">
    <location>
        <begin position="328"/>
        <end position="362"/>
    </location>
</feature>
<dbReference type="AlphaFoldDB" id="A0AAE0NY59"/>
<reference evidence="8" key="1">
    <citation type="journal article" date="2023" name="Mol. Phylogenet. Evol.">
        <title>Genome-scale phylogeny and comparative genomics of the fungal order Sordariales.</title>
        <authorList>
            <person name="Hensen N."/>
            <person name="Bonometti L."/>
            <person name="Westerberg I."/>
            <person name="Brannstrom I.O."/>
            <person name="Guillou S."/>
            <person name="Cros-Aarteil S."/>
            <person name="Calhoun S."/>
            <person name="Haridas S."/>
            <person name="Kuo A."/>
            <person name="Mondo S."/>
            <person name="Pangilinan J."/>
            <person name="Riley R."/>
            <person name="LaButti K."/>
            <person name="Andreopoulos B."/>
            <person name="Lipzen A."/>
            <person name="Chen C."/>
            <person name="Yan M."/>
            <person name="Daum C."/>
            <person name="Ng V."/>
            <person name="Clum A."/>
            <person name="Steindorff A."/>
            <person name="Ohm R.A."/>
            <person name="Martin F."/>
            <person name="Silar P."/>
            <person name="Natvig D.O."/>
            <person name="Lalanne C."/>
            <person name="Gautier V."/>
            <person name="Ament-Velasquez S.L."/>
            <person name="Kruys A."/>
            <person name="Hutchinson M.I."/>
            <person name="Powell A.J."/>
            <person name="Barry K."/>
            <person name="Miller A.N."/>
            <person name="Grigoriev I.V."/>
            <person name="Debuchy R."/>
            <person name="Gladieux P."/>
            <person name="Hiltunen Thoren M."/>
            <person name="Johannesson H."/>
        </authorList>
    </citation>
    <scope>NUCLEOTIDE SEQUENCE</scope>
    <source>
        <strain evidence="8">CBS 232.78</strain>
    </source>
</reference>
<dbReference type="Pfam" id="PF01494">
    <property type="entry name" value="FAD_binding_3"/>
    <property type="match status" value="1"/>
</dbReference>
<evidence type="ECO:0000256" key="6">
    <source>
        <dbReference type="SAM" id="Coils"/>
    </source>
</evidence>
<keyword evidence="4" id="KW-0560">Oxidoreductase</keyword>